<dbReference type="InterPro" id="IPR050490">
    <property type="entry name" value="Bact_solute-bd_prot1"/>
</dbReference>
<evidence type="ECO:0000256" key="5">
    <source>
        <dbReference type="ARBA" id="ARBA00023288"/>
    </source>
</evidence>
<protein>
    <submittedName>
        <fullName evidence="7">Carbohydrate ABC transporter substrate-binding protein</fullName>
    </submittedName>
</protein>
<dbReference type="Proteomes" id="UP000426246">
    <property type="component" value="Chromosome"/>
</dbReference>
<dbReference type="EMBL" id="CP034235">
    <property type="protein sequence ID" value="QGQ95035.1"/>
    <property type="molecule type" value="Genomic_DNA"/>
</dbReference>
<keyword evidence="5" id="KW-0449">Lipoprotein</keyword>
<feature type="chain" id="PRO_5038897358" evidence="6">
    <location>
        <begin position="21"/>
        <end position="431"/>
    </location>
</feature>
<dbReference type="SUPFAM" id="SSF53850">
    <property type="entry name" value="Periplasmic binding protein-like II"/>
    <property type="match status" value="1"/>
</dbReference>
<evidence type="ECO:0000313" key="7">
    <source>
        <dbReference type="EMBL" id="QGQ95035.1"/>
    </source>
</evidence>
<dbReference type="AlphaFoldDB" id="A0A6B8RHG2"/>
<dbReference type="PANTHER" id="PTHR43649:SF33">
    <property type="entry name" value="POLYGALACTURONAN_RHAMNOGALACTURONAN-BINDING PROTEIN YTCQ"/>
    <property type="match status" value="1"/>
</dbReference>
<evidence type="ECO:0000256" key="3">
    <source>
        <dbReference type="ARBA" id="ARBA00023136"/>
    </source>
</evidence>
<dbReference type="PANTHER" id="PTHR43649">
    <property type="entry name" value="ARABINOSE-BINDING PROTEIN-RELATED"/>
    <property type="match status" value="1"/>
</dbReference>
<proteinExistence type="predicted"/>
<gene>
    <name evidence="7" type="ORF">EHS13_09135</name>
</gene>
<evidence type="ECO:0000313" key="8">
    <source>
        <dbReference type="Proteomes" id="UP000426246"/>
    </source>
</evidence>
<dbReference type="Gene3D" id="3.40.190.10">
    <property type="entry name" value="Periplasmic binding protein-like II"/>
    <property type="match status" value="2"/>
</dbReference>
<dbReference type="InterPro" id="IPR006059">
    <property type="entry name" value="SBP"/>
</dbReference>
<evidence type="ECO:0000256" key="6">
    <source>
        <dbReference type="SAM" id="SignalP"/>
    </source>
</evidence>
<organism evidence="7 8">
    <name type="scientific">Paenibacillus psychroresistens</name>
    <dbReference type="NCBI Taxonomy" id="1778678"/>
    <lineage>
        <taxon>Bacteria</taxon>
        <taxon>Bacillati</taxon>
        <taxon>Bacillota</taxon>
        <taxon>Bacilli</taxon>
        <taxon>Bacillales</taxon>
        <taxon>Paenibacillaceae</taxon>
        <taxon>Paenibacillus</taxon>
    </lineage>
</organism>
<keyword evidence="4" id="KW-0564">Palmitate</keyword>
<evidence type="ECO:0000256" key="2">
    <source>
        <dbReference type="ARBA" id="ARBA00022729"/>
    </source>
</evidence>
<keyword evidence="1" id="KW-1003">Cell membrane</keyword>
<dbReference type="KEGG" id="ppsc:EHS13_09135"/>
<dbReference type="Pfam" id="PF01547">
    <property type="entry name" value="SBP_bac_1"/>
    <property type="match status" value="1"/>
</dbReference>
<feature type="signal peptide" evidence="6">
    <location>
        <begin position="1"/>
        <end position="20"/>
    </location>
</feature>
<accession>A0A6B8RHG2</accession>
<reference evidence="8" key="1">
    <citation type="submission" date="2018-11" db="EMBL/GenBank/DDBJ databases">
        <title>Complete genome sequence of Paenibacillus sp. ML311-T8.</title>
        <authorList>
            <person name="Nam Y.-D."/>
            <person name="Kang J."/>
            <person name="Chung W.-H."/>
            <person name="Park Y.S."/>
        </authorList>
    </citation>
    <scope>NUCLEOTIDE SEQUENCE [LARGE SCALE GENOMIC DNA]</scope>
    <source>
        <strain evidence="8">ML311-T8</strain>
    </source>
</reference>
<evidence type="ECO:0000256" key="1">
    <source>
        <dbReference type="ARBA" id="ARBA00022475"/>
    </source>
</evidence>
<sequence>MLKKAITLVGCIALSGSLLAGCSSSDSKSAISTAPSTAESTDTSAKKISGEILFYSHWTDRQNDIFPKYIAEFNKLYPDVKVNVETVGDTYQDGLKIKFSANDVPDVFEPDNRFKEQMMQYALPLDDLPITQDFIGTEYFKGTDNKTYALPEGLNTYGVIYNKKIFKELALEVPTTLDQFIAAAQKINAAGKVGVASAAKAKWPLQYYWQSVPLQLSGDPNATNKLADTDEPFTKDSPVVQSYAILKKLSDAKIFEKDPLSADWEPMKKEFRSGNVGMFFLGNWFVPQAVGDALKEEDIGFFPFPYDNNGGKNVVVAPDNGFSISKTSKNPEAALAFFNFLNDTKYAELVKLGGFMSARKSISVENPYFEEFNSFKPIQIVGATDSAAYQTIANKMQFDYRDIAQAVLTGKDFDKIFTDVNTKWKKAKADR</sequence>
<keyword evidence="8" id="KW-1185">Reference proteome</keyword>
<keyword evidence="3" id="KW-0472">Membrane</keyword>
<keyword evidence="2 6" id="KW-0732">Signal</keyword>
<dbReference type="RefSeq" id="WP_155700050.1">
    <property type="nucleotide sequence ID" value="NZ_CP034235.1"/>
</dbReference>
<dbReference type="OrthoDB" id="9798191at2"/>
<name>A0A6B8RHG2_9BACL</name>
<evidence type="ECO:0000256" key="4">
    <source>
        <dbReference type="ARBA" id="ARBA00023139"/>
    </source>
</evidence>
<dbReference type="PROSITE" id="PS51257">
    <property type="entry name" value="PROKAR_LIPOPROTEIN"/>
    <property type="match status" value="1"/>
</dbReference>